<evidence type="ECO:0000313" key="2">
    <source>
        <dbReference type="Proteomes" id="UP001058974"/>
    </source>
</evidence>
<evidence type="ECO:0000313" key="1">
    <source>
        <dbReference type="EMBL" id="KAI5401901.1"/>
    </source>
</evidence>
<comment type="caution">
    <text evidence="1">The sequence shown here is derived from an EMBL/GenBank/DDBJ whole genome shotgun (WGS) entry which is preliminary data.</text>
</comment>
<name>A0A9D5ABH9_PEA</name>
<organism evidence="1 2">
    <name type="scientific">Pisum sativum</name>
    <name type="common">Garden pea</name>
    <name type="synonym">Lathyrus oleraceus</name>
    <dbReference type="NCBI Taxonomy" id="3888"/>
    <lineage>
        <taxon>Eukaryota</taxon>
        <taxon>Viridiplantae</taxon>
        <taxon>Streptophyta</taxon>
        <taxon>Embryophyta</taxon>
        <taxon>Tracheophyta</taxon>
        <taxon>Spermatophyta</taxon>
        <taxon>Magnoliopsida</taxon>
        <taxon>eudicotyledons</taxon>
        <taxon>Gunneridae</taxon>
        <taxon>Pentapetalae</taxon>
        <taxon>rosids</taxon>
        <taxon>fabids</taxon>
        <taxon>Fabales</taxon>
        <taxon>Fabaceae</taxon>
        <taxon>Papilionoideae</taxon>
        <taxon>50 kb inversion clade</taxon>
        <taxon>NPAAA clade</taxon>
        <taxon>Hologalegina</taxon>
        <taxon>IRL clade</taxon>
        <taxon>Fabeae</taxon>
        <taxon>Lathyrus</taxon>
    </lineage>
</organism>
<protein>
    <submittedName>
        <fullName evidence="1">Uncharacterized protein</fullName>
    </submittedName>
</protein>
<dbReference type="AlphaFoldDB" id="A0A9D5ABH9"/>
<sequence length="157" mass="18623">MIGYTTVNQETDPFRVYLDHLVTKDMHFNSYIDHLHTRPFDEIVLYSGWLACGSDRDFGSRLPAPHLPECVIWQFGYSQTIPKHPVVYAPRAMTRRQIDDIFAEFESHQVPEEAQSIIPMNDWSYVEGYIKWFSKCHIRTWCILLQQTRLGLLIRRY</sequence>
<gene>
    <name evidence="1" type="ORF">KIW84_066387</name>
</gene>
<accession>A0A9D5ABH9</accession>
<reference evidence="1 2" key="1">
    <citation type="journal article" date="2022" name="Nat. Genet.">
        <title>Improved pea reference genome and pan-genome highlight genomic features and evolutionary characteristics.</title>
        <authorList>
            <person name="Yang T."/>
            <person name="Liu R."/>
            <person name="Luo Y."/>
            <person name="Hu S."/>
            <person name="Wang D."/>
            <person name="Wang C."/>
            <person name="Pandey M.K."/>
            <person name="Ge S."/>
            <person name="Xu Q."/>
            <person name="Li N."/>
            <person name="Li G."/>
            <person name="Huang Y."/>
            <person name="Saxena R.K."/>
            <person name="Ji Y."/>
            <person name="Li M."/>
            <person name="Yan X."/>
            <person name="He Y."/>
            <person name="Liu Y."/>
            <person name="Wang X."/>
            <person name="Xiang C."/>
            <person name="Varshney R.K."/>
            <person name="Ding H."/>
            <person name="Gao S."/>
            <person name="Zong X."/>
        </authorList>
    </citation>
    <scope>NUCLEOTIDE SEQUENCE [LARGE SCALE GENOMIC DNA]</scope>
    <source>
        <strain evidence="1 2">cv. Zhongwan 6</strain>
    </source>
</reference>
<dbReference type="Proteomes" id="UP001058974">
    <property type="component" value="Chromosome 6"/>
</dbReference>
<proteinExistence type="predicted"/>
<dbReference type="Gramene" id="Psat06G0638700-T1">
    <property type="protein sequence ID" value="KAI5401901.1"/>
    <property type="gene ID" value="KIW84_066387"/>
</dbReference>
<dbReference type="EMBL" id="JAMSHJ010000006">
    <property type="protein sequence ID" value="KAI5401901.1"/>
    <property type="molecule type" value="Genomic_DNA"/>
</dbReference>
<keyword evidence="2" id="KW-1185">Reference proteome</keyword>